<evidence type="ECO:0000256" key="2">
    <source>
        <dbReference type="ARBA" id="ARBA00006991"/>
    </source>
</evidence>
<keyword evidence="9" id="KW-0238">DNA-binding</keyword>
<evidence type="ECO:0000259" key="12">
    <source>
        <dbReference type="Pfam" id="PF25580"/>
    </source>
</evidence>
<keyword evidence="4" id="KW-0479">Metal-binding</keyword>
<evidence type="ECO:0000256" key="1">
    <source>
        <dbReference type="ARBA" id="ARBA00004123"/>
    </source>
</evidence>
<keyword evidence="10" id="KW-0804">Transcription</keyword>
<evidence type="ECO:0000256" key="11">
    <source>
        <dbReference type="ARBA" id="ARBA00023242"/>
    </source>
</evidence>
<proteinExistence type="inferred from homology"/>
<dbReference type="PANTHER" id="PTHR15507">
    <property type="entry name" value="ZINC FINGER PROTEIN RLF"/>
    <property type="match status" value="1"/>
</dbReference>
<name>A0A2G9RLR4_AQUCT</name>
<comment type="similarity">
    <text evidence="2">Belongs to the krueppel C2H2-type zinc-finger protein family.</text>
</comment>
<evidence type="ECO:0000256" key="10">
    <source>
        <dbReference type="ARBA" id="ARBA00023163"/>
    </source>
</evidence>
<comment type="subcellular location">
    <subcellularLocation>
        <location evidence="1">Nucleus</location>
    </subcellularLocation>
</comment>
<evidence type="ECO:0000256" key="4">
    <source>
        <dbReference type="ARBA" id="ARBA00022723"/>
    </source>
</evidence>
<keyword evidence="14" id="KW-1185">Reference proteome</keyword>
<evidence type="ECO:0000256" key="8">
    <source>
        <dbReference type="ARBA" id="ARBA00023015"/>
    </source>
</evidence>
<evidence type="ECO:0000313" key="13">
    <source>
        <dbReference type="EMBL" id="PIO28810.1"/>
    </source>
</evidence>
<reference evidence="14" key="1">
    <citation type="journal article" date="2017" name="Nat. Commun.">
        <title>The North American bullfrog draft genome provides insight into hormonal regulation of long noncoding RNA.</title>
        <authorList>
            <person name="Hammond S.A."/>
            <person name="Warren R.L."/>
            <person name="Vandervalk B.P."/>
            <person name="Kucuk E."/>
            <person name="Khan H."/>
            <person name="Gibb E.A."/>
            <person name="Pandoh P."/>
            <person name="Kirk H."/>
            <person name="Zhao Y."/>
            <person name="Jones M."/>
            <person name="Mungall A.J."/>
            <person name="Coope R."/>
            <person name="Pleasance S."/>
            <person name="Moore R.A."/>
            <person name="Holt R.A."/>
            <person name="Round J.M."/>
            <person name="Ohora S."/>
            <person name="Walle B.V."/>
            <person name="Veldhoen N."/>
            <person name="Helbing C.C."/>
            <person name="Birol I."/>
        </authorList>
    </citation>
    <scope>NUCLEOTIDE SEQUENCE [LARGE SCALE GENOMIC DNA]</scope>
</reference>
<dbReference type="OrthoDB" id="8691423at2759"/>
<feature type="domain" description="Zinc finger protein Rlf/292/654 TPR repeats" evidence="12">
    <location>
        <begin position="48"/>
        <end position="94"/>
    </location>
</feature>
<dbReference type="InterPro" id="IPR052251">
    <property type="entry name" value="GH-ZnFinger_Regulators"/>
</dbReference>
<gene>
    <name evidence="13" type="ORF">AB205_0136370</name>
</gene>
<keyword evidence="11" id="KW-0539">Nucleus</keyword>
<dbReference type="EMBL" id="KV934695">
    <property type="protein sequence ID" value="PIO28810.1"/>
    <property type="molecule type" value="Genomic_DNA"/>
</dbReference>
<keyword evidence="6" id="KW-0863">Zinc-finger</keyword>
<keyword evidence="8" id="KW-0805">Transcription regulation</keyword>
<evidence type="ECO:0000256" key="9">
    <source>
        <dbReference type="ARBA" id="ARBA00023125"/>
    </source>
</evidence>
<evidence type="ECO:0000256" key="5">
    <source>
        <dbReference type="ARBA" id="ARBA00022737"/>
    </source>
</evidence>
<keyword evidence="3" id="KW-0597">Phosphoprotein</keyword>
<dbReference type="GO" id="GO:0003677">
    <property type="term" value="F:DNA binding"/>
    <property type="evidence" value="ECO:0007669"/>
    <property type="project" value="UniProtKB-KW"/>
</dbReference>
<keyword evidence="5" id="KW-0677">Repeat</keyword>
<dbReference type="GO" id="GO:0008270">
    <property type="term" value="F:zinc ion binding"/>
    <property type="evidence" value="ECO:0007669"/>
    <property type="project" value="UniProtKB-KW"/>
</dbReference>
<dbReference type="PANTHER" id="PTHR15507:SF18">
    <property type="entry name" value="ZINC FINGER PROTEIN RLF"/>
    <property type="match status" value="1"/>
</dbReference>
<evidence type="ECO:0000256" key="7">
    <source>
        <dbReference type="ARBA" id="ARBA00022833"/>
    </source>
</evidence>
<keyword evidence="7" id="KW-0862">Zinc</keyword>
<dbReference type="GO" id="GO:0005634">
    <property type="term" value="C:nucleus"/>
    <property type="evidence" value="ECO:0007669"/>
    <property type="project" value="UniProtKB-SubCell"/>
</dbReference>
<evidence type="ECO:0000256" key="3">
    <source>
        <dbReference type="ARBA" id="ARBA00022553"/>
    </source>
</evidence>
<organism evidence="13 14">
    <name type="scientific">Aquarana catesbeiana</name>
    <name type="common">American bullfrog</name>
    <name type="synonym">Rana catesbeiana</name>
    <dbReference type="NCBI Taxonomy" id="8400"/>
    <lineage>
        <taxon>Eukaryota</taxon>
        <taxon>Metazoa</taxon>
        <taxon>Chordata</taxon>
        <taxon>Craniata</taxon>
        <taxon>Vertebrata</taxon>
        <taxon>Euteleostomi</taxon>
        <taxon>Amphibia</taxon>
        <taxon>Batrachia</taxon>
        <taxon>Anura</taxon>
        <taxon>Neobatrachia</taxon>
        <taxon>Ranoidea</taxon>
        <taxon>Ranidae</taxon>
        <taxon>Aquarana</taxon>
    </lineage>
</organism>
<dbReference type="InterPro" id="IPR057986">
    <property type="entry name" value="TPR_Rlf/292/654"/>
</dbReference>
<dbReference type="Proteomes" id="UP000228934">
    <property type="component" value="Unassembled WGS sequence"/>
</dbReference>
<accession>A0A2G9RLR4</accession>
<dbReference type="AlphaFoldDB" id="A0A2G9RLR4"/>
<sequence length="94" mass="10524">MKTNCIQQAMLLSKICSDSEETSSDSFFRQSYITCLCTMLPDDEAFKEISKMAGQDVLDAICNLESEGQINTAFILCTTYLTQQLQNEVASCSW</sequence>
<protein>
    <recommendedName>
        <fullName evidence="12">Zinc finger protein Rlf/292/654 TPR repeats domain-containing protein</fullName>
    </recommendedName>
</protein>
<dbReference type="GO" id="GO:0000981">
    <property type="term" value="F:DNA-binding transcription factor activity, RNA polymerase II-specific"/>
    <property type="evidence" value="ECO:0007669"/>
    <property type="project" value="TreeGrafter"/>
</dbReference>
<dbReference type="Pfam" id="PF25580">
    <property type="entry name" value="TPR_Rlf"/>
    <property type="match status" value="1"/>
</dbReference>
<evidence type="ECO:0000313" key="14">
    <source>
        <dbReference type="Proteomes" id="UP000228934"/>
    </source>
</evidence>
<evidence type="ECO:0000256" key="6">
    <source>
        <dbReference type="ARBA" id="ARBA00022771"/>
    </source>
</evidence>